<protein>
    <submittedName>
        <fullName evidence="1">Uncharacterized protein</fullName>
    </submittedName>
</protein>
<dbReference type="AlphaFoldDB" id="A0A4C1X0A1"/>
<evidence type="ECO:0000313" key="1">
    <source>
        <dbReference type="EMBL" id="GBP56573.1"/>
    </source>
</evidence>
<dbReference type="Proteomes" id="UP000299102">
    <property type="component" value="Unassembled WGS sequence"/>
</dbReference>
<reference evidence="1 2" key="1">
    <citation type="journal article" date="2019" name="Commun. Biol.">
        <title>The bagworm genome reveals a unique fibroin gene that provides high tensile strength.</title>
        <authorList>
            <person name="Kono N."/>
            <person name="Nakamura H."/>
            <person name="Ohtoshi R."/>
            <person name="Tomita M."/>
            <person name="Numata K."/>
            <person name="Arakawa K."/>
        </authorList>
    </citation>
    <scope>NUCLEOTIDE SEQUENCE [LARGE SCALE GENOMIC DNA]</scope>
</reference>
<dbReference type="EMBL" id="BGZK01000696">
    <property type="protein sequence ID" value="GBP56573.1"/>
    <property type="molecule type" value="Genomic_DNA"/>
</dbReference>
<keyword evidence="2" id="KW-1185">Reference proteome</keyword>
<organism evidence="1 2">
    <name type="scientific">Eumeta variegata</name>
    <name type="common">Bagworm moth</name>
    <name type="synonym">Eumeta japonica</name>
    <dbReference type="NCBI Taxonomy" id="151549"/>
    <lineage>
        <taxon>Eukaryota</taxon>
        <taxon>Metazoa</taxon>
        <taxon>Ecdysozoa</taxon>
        <taxon>Arthropoda</taxon>
        <taxon>Hexapoda</taxon>
        <taxon>Insecta</taxon>
        <taxon>Pterygota</taxon>
        <taxon>Neoptera</taxon>
        <taxon>Endopterygota</taxon>
        <taxon>Lepidoptera</taxon>
        <taxon>Glossata</taxon>
        <taxon>Ditrysia</taxon>
        <taxon>Tineoidea</taxon>
        <taxon>Psychidae</taxon>
        <taxon>Oiketicinae</taxon>
        <taxon>Eumeta</taxon>
    </lineage>
</organism>
<sequence>MPAASHASRMKSLNGDVTFSRDIGVRSDRVVARRKSGMRNRLGDRKYCFASFDRRKKVRSGNLDVQCGSRRQLQTDVFNLSPIKIWLELKSRR</sequence>
<evidence type="ECO:0000313" key="2">
    <source>
        <dbReference type="Proteomes" id="UP000299102"/>
    </source>
</evidence>
<gene>
    <name evidence="1" type="ORF">EVAR_80334_1</name>
</gene>
<comment type="caution">
    <text evidence="1">The sequence shown here is derived from an EMBL/GenBank/DDBJ whole genome shotgun (WGS) entry which is preliminary data.</text>
</comment>
<name>A0A4C1X0A1_EUMVA</name>
<proteinExistence type="predicted"/>
<accession>A0A4C1X0A1</accession>